<dbReference type="InterPro" id="IPR012944">
    <property type="entry name" value="SusD_RagB_dom"/>
</dbReference>
<proteinExistence type="inferred from homology"/>
<evidence type="ECO:0000313" key="8">
    <source>
        <dbReference type="EMBL" id="RHD51118.1"/>
    </source>
</evidence>
<comment type="caution">
    <text evidence="8">The sequence shown here is derived from an EMBL/GenBank/DDBJ whole genome shotgun (WGS) entry which is preliminary data.</text>
</comment>
<evidence type="ECO:0000313" key="9">
    <source>
        <dbReference type="Proteomes" id="UP000284689"/>
    </source>
</evidence>
<dbReference type="Proteomes" id="UP000284689">
    <property type="component" value="Unassembled WGS sequence"/>
</dbReference>
<keyword evidence="4" id="KW-0472">Membrane</keyword>
<name>A0A414FNH2_9BACE</name>
<dbReference type="AlphaFoldDB" id="A0A414FNH2"/>
<organism evidence="8 9">
    <name type="scientific">Bacteroides caccae</name>
    <dbReference type="NCBI Taxonomy" id="47678"/>
    <lineage>
        <taxon>Bacteria</taxon>
        <taxon>Pseudomonadati</taxon>
        <taxon>Bacteroidota</taxon>
        <taxon>Bacteroidia</taxon>
        <taxon>Bacteroidales</taxon>
        <taxon>Bacteroidaceae</taxon>
        <taxon>Bacteroides</taxon>
    </lineage>
</organism>
<feature type="domain" description="SusD-like N-terminal" evidence="7">
    <location>
        <begin position="102"/>
        <end position="224"/>
    </location>
</feature>
<dbReference type="RefSeq" id="WP_122264313.1">
    <property type="nucleotide sequence ID" value="NZ_CAXSSI010000013.1"/>
</dbReference>
<evidence type="ECO:0000256" key="4">
    <source>
        <dbReference type="ARBA" id="ARBA00023136"/>
    </source>
</evidence>
<dbReference type="Pfam" id="PF14322">
    <property type="entry name" value="SusD-like_3"/>
    <property type="match status" value="1"/>
</dbReference>
<reference evidence="8 9" key="1">
    <citation type="submission" date="2018-08" db="EMBL/GenBank/DDBJ databases">
        <title>A genome reference for cultivated species of the human gut microbiota.</title>
        <authorList>
            <person name="Zou Y."/>
            <person name="Xue W."/>
            <person name="Luo G."/>
        </authorList>
    </citation>
    <scope>NUCLEOTIDE SEQUENCE [LARGE SCALE GENOMIC DNA]</scope>
    <source>
        <strain evidence="8 9">AM31-16AC</strain>
    </source>
</reference>
<keyword evidence="3" id="KW-0732">Signal</keyword>
<evidence type="ECO:0000259" key="6">
    <source>
        <dbReference type="Pfam" id="PF07980"/>
    </source>
</evidence>
<dbReference type="Pfam" id="PF07980">
    <property type="entry name" value="SusD_RagB"/>
    <property type="match status" value="1"/>
</dbReference>
<comment type="subcellular location">
    <subcellularLocation>
        <location evidence="1">Cell outer membrane</location>
    </subcellularLocation>
</comment>
<evidence type="ECO:0000256" key="2">
    <source>
        <dbReference type="ARBA" id="ARBA00006275"/>
    </source>
</evidence>
<evidence type="ECO:0000259" key="7">
    <source>
        <dbReference type="Pfam" id="PF14322"/>
    </source>
</evidence>
<dbReference type="InterPro" id="IPR011990">
    <property type="entry name" value="TPR-like_helical_dom_sf"/>
</dbReference>
<evidence type="ECO:0000256" key="5">
    <source>
        <dbReference type="ARBA" id="ARBA00023237"/>
    </source>
</evidence>
<dbReference type="SUPFAM" id="SSF48452">
    <property type="entry name" value="TPR-like"/>
    <property type="match status" value="1"/>
</dbReference>
<evidence type="ECO:0000256" key="3">
    <source>
        <dbReference type="ARBA" id="ARBA00022729"/>
    </source>
</evidence>
<sequence length="650" mass="74636">MKLNIIYKIIIGAAIVTTCLTSCNYLDVVPVEQATLDDAYKKPELTLAYLYSCYSGLKKWNPVDYYNEDVASTDEYVLPPNWNGDAYNIQTNQRSSATGGGWTWRYCGYDPIRTCHLFLEIVDKAPNLTDEQRTTWRAEAEFLIGYYHFMVLRKYGPCPIMDHAYPSDVTGDDMPGRSHYDAVTKFITDQIDKAIPNLPDRWTGGDWGRVDKVVAKAIKARVLLYAASPQWNGNTLYESGRLKWENTRWETPGYGKQLVSPVYSEQKWIDARDACKEALDFALRQNLELYQESNFDELKNVDANQKDFMKYVFRMRYALLSRANATGKCQEVVWGLADQSNIVNGCLPRRMFKKTDNTWQDGWSGVSPTLEAIKQFYTKDGYPITNESHFYPQDEWYDVAGQSIINSEPSYSGKLNANEIIKLNTHREPRFYAWMAFSGGEYGTKLVKNAPIILKMRDSEAQGYNPSISSRDYCRTGFLCQKWAHPGLAYSENGSDNNGSLTAPRPIIRMAELYLNLAECYAALGEENKFLEAINPVRIRAGINALKASDVTKGKDDMIEWIRRERFVEFYGEGIRFYDMRRWLKGKEIMGKGLHGLNMVGYVGPTFTQFNKETVMPEYTEVSWDDRLYLMPLYYEEADKSENLIQAPGY</sequence>
<keyword evidence="5" id="KW-0998">Cell outer membrane</keyword>
<feature type="domain" description="RagB/SusD" evidence="6">
    <location>
        <begin position="350"/>
        <end position="650"/>
    </location>
</feature>
<dbReference type="GO" id="GO:0009279">
    <property type="term" value="C:cell outer membrane"/>
    <property type="evidence" value="ECO:0007669"/>
    <property type="project" value="UniProtKB-SubCell"/>
</dbReference>
<evidence type="ECO:0000256" key="1">
    <source>
        <dbReference type="ARBA" id="ARBA00004442"/>
    </source>
</evidence>
<accession>A0A414FNH2</accession>
<dbReference type="EMBL" id="QSJD01000006">
    <property type="protein sequence ID" value="RHD51118.1"/>
    <property type="molecule type" value="Genomic_DNA"/>
</dbReference>
<dbReference type="Gene3D" id="1.25.40.390">
    <property type="match status" value="1"/>
</dbReference>
<comment type="similarity">
    <text evidence="2">Belongs to the SusD family.</text>
</comment>
<dbReference type="InterPro" id="IPR033985">
    <property type="entry name" value="SusD-like_N"/>
</dbReference>
<protein>
    <submittedName>
        <fullName evidence="8">RagB/SusD family nutrient uptake outer membrane protein</fullName>
    </submittedName>
</protein>
<gene>
    <name evidence="8" type="ORF">DW794_06005</name>
</gene>